<dbReference type="Pfam" id="PF00583">
    <property type="entry name" value="Acetyltransf_1"/>
    <property type="match status" value="1"/>
</dbReference>
<dbReference type="AlphaFoldDB" id="A0A4V2YYG5"/>
<evidence type="ECO:0000259" key="3">
    <source>
        <dbReference type="PROSITE" id="PS51186"/>
    </source>
</evidence>
<dbReference type="InterPro" id="IPR050832">
    <property type="entry name" value="Bact_Acetyltransf"/>
</dbReference>
<keyword evidence="2" id="KW-0012">Acyltransferase</keyword>
<organism evidence="4 5">
    <name type="scientific">Saccharopolyspora karakumensis</name>
    <dbReference type="NCBI Taxonomy" id="2530386"/>
    <lineage>
        <taxon>Bacteria</taxon>
        <taxon>Bacillati</taxon>
        <taxon>Actinomycetota</taxon>
        <taxon>Actinomycetes</taxon>
        <taxon>Pseudonocardiales</taxon>
        <taxon>Pseudonocardiaceae</taxon>
        <taxon>Saccharopolyspora</taxon>
    </lineage>
</organism>
<feature type="domain" description="N-acetyltransferase" evidence="3">
    <location>
        <begin position="17"/>
        <end position="162"/>
    </location>
</feature>
<dbReference type="CDD" id="cd04301">
    <property type="entry name" value="NAT_SF"/>
    <property type="match status" value="1"/>
</dbReference>
<protein>
    <submittedName>
        <fullName evidence="4">GNAT family N-acetyltransferase</fullName>
    </submittedName>
</protein>
<gene>
    <name evidence="4" type="ORF">E1202_00415</name>
</gene>
<dbReference type="EMBL" id="SMLA01000001">
    <property type="protein sequence ID" value="TDD93137.1"/>
    <property type="molecule type" value="Genomic_DNA"/>
</dbReference>
<dbReference type="Gene3D" id="3.40.630.30">
    <property type="match status" value="1"/>
</dbReference>
<evidence type="ECO:0000256" key="2">
    <source>
        <dbReference type="ARBA" id="ARBA00023315"/>
    </source>
</evidence>
<evidence type="ECO:0000313" key="5">
    <source>
        <dbReference type="Proteomes" id="UP000294723"/>
    </source>
</evidence>
<dbReference type="Proteomes" id="UP000294723">
    <property type="component" value="Unassembled WGS sequence"/>
</dbReference>
<evidence type="ECO:0000256" key="1">
    <source>
        <dbReference type="ARBA" id="ARBA00022679"/>
    </source>
</evidence>
<dbReference type="PROSITE" id="PS51186">
    <property type="entry name" value="GNAT"/>
    <property type="match status" value="1"/>
</dbReference>
<accession>A0A4V2YYG5</accession>
<dbReference type="SUPFAM" id="SSF55729">
    <property type="entry name" value="Acyl-CoA N-acyltransferases (Nat)"/>
    <property type="match status" value="1"/>
</dbReference>
<dbReference type="PANTHER" id="PTHR43877:SF2">
    <property type="entry name" value="AMINOALKYLPHOSPHONATE N-ACETYLTRANSFERASE-RELATED"/>
    <property type="match status" value="1"/>
</dbReference>
<dbReference type="GO" id="GO:0016747">
    <property type="term" value="F:acyltransferase activity, transferring groups other than amino-acyl groups"/>
    <property type="evidence" value="ECO:0007669"/>
    <property type="project" value="InterPro"/>
</dbReference>
<dbReference type="InterPro" id="IPR000182">
    <property type="entry name" value="GNAT_dom"/>
</dbReference>
<keyword evidence="5" id="KW-1185">Reference proteome</keyword>
<name>A0A4V2YYG5_9PSEU</name>
<comment type="caution">
    <text evidence="4">The sequence shown here is derived from an EMBL/GenBank/DDBJ whole genome shotgun (WGS) entry which is preliminary data.</text>
</comment>
<reference evidence="4 5" key="1">
    <citation type="submission" date="2019-03" db="EMBL/GenBank/DDBJ databases">
        <title>Draft genome sequences of novel Actinobacteria.</title>
        <authorList>
            <person name="Sahin N."/>
            <person name="Ay H."/>
            <person name="Saygin H."/>
        </authorList>
    </citation>
    <scope>NUCLEOTIDE SEQUENCE [LARGE SCALE GENOMIC DNA]</scope>
    <source>
        <strain evidence="4 5">5K548</strain>
    </source>
</reference>
<sequence>MPRLVLVTEELTIGPEPFTSPDAQSALAQYVAELAERFPDGFDSGRGVPPAEDDFTPPKGVFLLVRFAGEAMGCGGLRTGPDGTAEIKRMWISPALRGTGAGRALLTGLEDHARRMGCARVRLDTAAELGEARALYAKAGYVEIPAYNDNPYATHWFEKILR</sequence>
<dbReference type="PANTHER" id="PTHR43877">
    <property type="entry name" value="AMINOALKYLPHOSPHONATE N-ACETYLTRANSFERASE-RELATED-RELATED"/>
    <property type="match status" value="1"/>
</dbReference>
<keyword evidence="1 4" id="KW-0808">Transferase</keyword>
<evidence type="ECO:0000313" key="4">
    <source>
        <dbReference type="EMBL" id="TDD93137.1"/>
    </source>
</evidence>
<proteinExistence type="predicted"/>
<dbReference type="InterPro" id="IPR016181">
    <property type="entry name" value="Acyl_CoA_acyltransferase"/>
</dbReference>